<sequence length="141" mass="16135">DCKADIWNFGVLLWNILGRQELFRQVQTADRRYDAKSHLAEMIALLGLPPKALLAKSKAMSEHSWLEPIPNNTGELCNNAQESFGGPFFDTEGEFQYKELTPSRTLEDTTPFLGEQDREAFLSFVRQMLTWNPEERGQLAN</sequence>
<dbReference type="Gene3D" id="1.10.510.10">
    <property type="entry name" value="Transferase(Phosphotransferase) domain 1"/>
    <property type="match status" value="1"/>
</dbReference>
<evidence type="ECO:0000313" key="1">
    <source>
        <dbReference type="EMBL" id="PYH75678.1"/>
    </source>
</evidence>
<dbReference type="STRING" id="1448315.A0A319CJT0"/>
<dbReference type="EMBL" id="KZ821781">
    <property type="protein sequence ID" value="PYH75678.1"/>
    <property type="molecule type" value="Genomic_DNA"/>
</dbReference>
<keyword evidence="2" id="KW-1185">Reference proteome</keyword>
<name>A0A319CJT0_9EURO</name>
<reference evidence="1 2" key="1">
    <citation type="submission" date="2016-12" db="EMBL/GenBank/DDBJ databases">
        <title>The genomes of Aspergillus section Nigri reveals drivers in fungal speciation.</title>
        <authorList>
            <consortium name="DOE Joint Genome Institute"/>
            <person name="Vesth T.C."/>
            <person name="Nybo J."/>
            <person name="Theobald S."/>
            <person name="Brandl J."/>
            <person name="Frisvad J.C."/>
            <person name="Nielsen K.F."/>
            <person name="Lyhne E.K."/>
            <person name="Kogle M.E."/>
            <person name="Kuo A."/>
            <person name="Riley R."/>
            <person name="Clum A."/>
            <person name="Nolan M."/>
            <person name="Lipzen A."/>
            <person name="Salamov A."/>
            <person name="Henrissat B."/>
            <person name="Wiebenga A."/>
            <person name="De Vries R.P."/>
            <person name="Grigoriev I.V."/>
            <person name="Mortensen U.H."/>
            <person name="Andersen M.R."/>
            <person name="Baker S.E."/>
        </authorList>
    </citation>
    <scope>NUCLEOTIDE SEQUENCE [LARGE SCALE GENOMIC DNA]</scope>
    <source>
        <strain evidence="1 2">CBS 121591</strain>
    </source>
</reference>
<dbReference type="OrthoDB" id="5979581at2759"/>
<dbReference type="InterPro" id="IPR011009">
    <property type="entry name" value="Kinase-like_dom_sf"/>
</dbReference>
<gene>
    <name evidence="1" type="ORF">BO82DRAFT_409357</name>
</gene>
<feature type="non-terminal residue" evidence="1">
    <location>
        <position position="1"/>
    </location>
</feature>
<dbReference type="VEuPathDB" id="FungiDB:BO82DRAFT_409357"/>
<dbReference type="RefSeq" id="XP_025485878.1">
    <property type="nucleotide sequence ID" value="XM_025639726.1"/>
</dbReference>
<organism evidence="1 2">
    <name type="scientific">Aspergillus uvarum CBS 121591</name>
    <dbReference type="NCBI Taxonomy" id="1448315"/>
    <lineage>
        <taxon>Eukaryota</taxon>
        <taxon>Fungi</taxon>
        <taxon>Dikarya</taxon>
        <taxon>Ascomycota</taxon>
        <taxon>Pezizomycotina</taxon>
        <taxon>Eurotiomycetes</taxon>
        <taxon>Eurotiomycetidae</taxon>
        <taxon>Eurotiales</taxon>
        <taxon>Aspergillaceae</taxon>
        <taxon>Aspergillus</taxon>
        <taxon>Aspergillus subgen. Circumdati</taxon>
    </lineage>
</organism>
<proteinExistence type="predicted"/>
<dbReference type="AlphaFoldDB" id="A0A319CJT0"/>
<dbReference type="Proteomes" id="UP000248340">
    <property type="component" value="Unassembled WGS sequence"/>
</dbReference>
<accession>A0A319CJT0</accession>
<evidence type="ECO:0008006" key="3">
    <source>
        <dbReference type="Google" id="ProtNLM"/>
    </source>
</evidence>
<dbReference type="SUPFAM" id="SSF56112">
    <property type="entry name" value="Protein kinase-like (PK-like)"/>
    <property type="match status" value="1"/>
</dbReference>
<evidence type="ECO:0000313" key="2">
    <source>
        <dbReference type="Proteomes" id="UP000248340"/>
    </source>
</evidence>
<protein>
    <recommendedName>
        <fullName evidence="3">Protein kinase domain-containing protein</fullName>
    </recommendedName>
</protein>
<dbReference type="GeneID" id="37142468"/>